<dbReference type="PANTHER" id="PTHR23513:SF9">
    <property type="entry name" value="ENTEROBACTIN EXPORTER ENTS"/>
    <property type="match status" value="1"/>
</dbReference>
<evidence type="ECO:0000313" key="8">
    <source>
        <dbReference type="EMBL" id="CAA9590029.1"/>
    </source>
</evidence>
<dbReference type="Gene3D" id="1.20.1250.20">
    <property type="entry name" value="MFS general substrate transporter like domains"/>
    <property type="match status" value="1"/>
</dbReference>
<feature type="transmembrane region" description="Helical" evidence="7">
    <location>
        <begin position="307"/>
        <end position="326"/>
    </location>
</feature>
<feature type="transmembrane region" description="Helical" evidence="7">
    <location>
        <begin position="245"/>
        <end position="273"/>
    </location>
</feature>
<evidence type="ECO:0000256" key="7">
    <source>
        <dbReference type="SAM" id="Phobius"/>
    </source>
</evidence>
<feature type="transmembrane region" description="Helical" evidence="7">
    <location>
        <begin position="279"/>
        <end position="298"/>
    </location>
</feature>
<feature type="transmembrane region" description="Helical" evidence="7">
    <location>
        <begin position="396"/>
        <end position="414"/>
    </location>
</feature>
<evidence type="ECO:0000256" key="1">
    <source>
        <dbReference type="ARBA" id="ARBA00004651"/>
    </source>
</evidence>
<name>A0A6J4VZG7_9BACT</name>
<dbReference type="SUPFAM" id="SSF103473">
    <property type="entry name" value="MFS general substrate transporter"/>
    <property type="match status" value="1"/>
</dbReference>
<evidence type="ECO:0000256" key="3">
    <source>
        <dbReference type="ARBA" id="ARBA00022475"/>
    </source>
</evidence>
<dbReference type="CDD" id="cd06173">
    <property type="entry name" value="MFS_MefA_like"/>
    <property type="match status" value="1"/>
</dbReference>
<evidence type="ECO:0000256" key="5">
    <source>
        <dbReference type="ARBA" id="ARBA00022989"/>
    </source>
</evidence>
<evidence type="ECO:0000256" key="2">
    <source>
        <dbReference type="ARBA" id="ARBA00022448"/>
    </source>
</evidence>
<keyword evidence="6 7" id="KW-0472">Membrane</keyword>
<organism evidence="8">
    <name type="scientific">uncultured Thermomicrobiales bacterium</name>
    <dbReference type="NCBI Taxonomy" id="1645740"/>
    <lineage>
        <taxon>Bacteria</taxon>
        <taxon>Pseudomonadati</taxon>
        <taxon>Thermomicrobiota</taxon>
        <taxon>Thermomicrobia</taxon>
        <taxon>Thermomicrobiales</taxon>
        <taxon>environmental samples</taxon>
    </lineage>
</organism>
<dbReference type="AlphaFoldDB" id="A0A6J4VZG7"/>
<keyword evidence="5 7" id="KW-1133">Transmembrane helix</keyword>
<reference evidence="8" key="1">
    <citation type="submission" date="2020-02" db="EMBL/GenBank/DDBJ databases">
        <authorList>
            <person name="Meier V. D."/>
        </authorList>
    </citation>
    <scope>NUCLEOTIDE SEQUENCE</scope>
    <source>
        <strain evidence="8">AVDCRST_MAG18</strain>
    </source>
</reference>
<dbReference type="EMBL" id="CADCWN010000389">
    <property type="protein sequence ID" value="CAA9590029.1"/>
    <property type="molecule type" value="Genomic_DNA"/>
</dbReference>
<feature type="transmembrane region" description="Helical" evidence="7">
    <location>
        <begin position="190"/>
        <end position="207"/>
    </location>
</feature>
<dbReference type="InterPro" id="IPR036259">
    <property type="entry name" value="MFS_trans_sf"/>
</dbReference>
<feature type="transmembrane region" description="Helical" evidence="7">
    <location>
        <begin position="368"/>
        <end position="390"/>
    </location>
</feature>
<feature type="transmembrane region" description="Helical" evidence="7">
    <location>
        <begin position="124"/>
        <end position="143"/>
    </location>
</feature>
<feature type="transmembrane region" description="Helical" evidence="7">
    <location>
        <begin position="163"/>
        <end position="184"/>
    </location>
</feature>
<evidence type="ECO:0000256" key="6">
    <source>
        <dbReference type="ARBA" id="ARBA00023136"/>
    </source>
</evidence>
<dbReference type="PANTHER" id="PTHR23513">
    <property type="entry name" value="INTEGRAL MEMBRANE EFFLUX PROTEIN-RELATED"/>
    <property type="match status" value="1"/>
</dbReference>
<keyword evidence="3" id="KW-1003">Cell membrane</keyword>
<evidence type="ECO:0000256" key="4">
    <source>
        <dbReference type="ARBA" id="ARBA00022692"/>
    </source>
</evidence>
<comment type="subcellular location">
    <subcellularLocation>
        <location evidence="1">Cell membrane</location>
        <topology evidence="1">Multi-pass membrane protein</topology>
    </subcellularLocation>
</comment>
<proteinExistence type="predicted"/>
<feature type="transmembrane region" description="Helical" evidence="7">
    <location>
        <begin position="96"/>
        <end position="118"/>
    </location>
</feature>
<gene>
    <name evidence="8" type="ORF">AVDCRST_MAG18-4852</name>
</gene>
<keyword evidence="2" id="KW-0813">Transport</keyword>
<feature type="transmembrane region" description="Helical" evidence="7">
    <location>
        <begin position="332"/>
        <end position="356"/>
    </location>
</feature>
<feature type="transmembrane region" description="Helical" evidence="7">
    <location>
        <begin position="64"/>
        <end position="89"/>
    </location>
</feature>
<keyword evidence="4 7" id="KW-0812">Transmembrane</keyword>
<accession>A0A6J4VZG7</accession>
<protein>
    <recommendedName>
        <fullName evidence="9">Major facilitator superfamily (MFS) profile domain-containing protein</fullName>
    </recommendedName>
</protein>
<dbReference type="Pfam" id="PF05977">
    <property type="entry name" value="MFS_3"/>
    <property type="match status" value="1"/>
</dbReference>
<dbReference type="GO" id="GO:0005886">
    <property type="term" value="C:plasma membrane"/>
    <property type="evidence" value="ECO:0007669"/>
    <property type="project" value="UniProtKB-SubCell"/>
</dbReference>
<dbReference type="InterPro" id="IPR010290">
    <property type="entry name" value="TM_effector"/>
</dbReference>
<evidence type="ECO:0008006" key="9">
    <source>
        <dbReference type="Google" id="ProtNLM"/>
    </source>
</evidence>
<sequence length="425" mass="44322">MAGVVKDDHPRPVDGARRWRVPSPAVLAVPAYRRLWIAGLFYYHAYMGEIVVAGWVVFQLTGSAFAVGVVGFCRMLPMLVLGAILGSLADRFRGALLLPLVQLVGLLAALTLAGLFALGGVQLWQIYLLTGLFGCAWTCDFAARRALIAQIQEPARISNAMALESVTMLASKIGATALGGWLLAIDGPRLAYGWLAIVYGAGLLATLRLRAVTKELRGEPPAAVSLLALVRSGWTTAIGIPVIRALLLVTVVMNLCVFCYQQIIAVIAGQILFVDSTRMGILAGADGVGAIIAAAILMTRSRPLPRGLIFLGGACGAAVMIILLGLSRVYALSLLVQVVIGVCSTCFGAMQSTIIAGTIAPAMRARAMGILAMAIGVTPFGILLSGALSAAIGPSLTLVSLGLAALALNATIVAHNRSLLHPLPE</sequence>
<feature type="transmembrane region" description="Helical" evidence="7">
    <location>
        <begin position="40"/>
        <end position="58"/>
    </location>
</feature>